<evidence type="ECO:0000313" key="2">
    <source>
        <dbReference type="Proteomes" id="UP001164746"/>
    </source>
</evidence>
<name>A0ABY7ECK5_MYAAR</name>
<dbReference type="Proteomes" id="UP001164746">
    <property type="component" value="Chromosome 6"/>
</dbReference>
<dbReference type="EMBL" id="CP111017">
    <property type="protein sequence ID" value="WAR06849.1"/>
    <property type="molecule type" value="Genomic_DNA"/>
</dbReference>
<proteinExistence type="predicted"/>
<gene>
    <name evidence="1" type="ORF">MAR_016807</name>
</gene>
<accession>A0ABY7ECK5</accession>
<protein>
    <submittedName>
        <fullName evidence="1">Uncharacterized protein</fullName>
    </submittedName>
</protein>
<sequence length="108" mass="12296">MAIFQTWHICLNGTQTIVFVPHQYPNLIGMGSKLDTWYECLDTNRTNRTCLSVATREVCVKQHISDTLAKALQKKPNQQAPINQHPPTETATYGVDISDMDFLEEIFL</sequence>
<keyword evidence="2" id="KW-1185">Reference proteome</keyword>
<organism evidence="1 2">
    <name type="scientific">Mya arenaria</name>
    <name type="common">Soft-shell clam</name>
    <dbReference type="NCBI Taxonomy" id="6604"/>
    <lineage>
        <taxon>Eukaryota</taxon>
        <taxon>Metazoa</taxon>
        <taxon>Spiralia</taxon>
        <taxon>Lophotrochozoa</taxon>
        <taxon>Mollusca</taxon>
        <taxon>Bivalvia</taxon>
        <taxon>Autobranchia</taxon>
        <taxon>Heteroconchia</taxon>
        <taxon>Euheterodonta</taxon>
        <taxon>Imparidentia</taxon>
        <taxon>Neoheterodontei</taxon>
        <taxon>Myida</taxon>
        <taxon>Myoidea</taxon>
        <taxon>Myidae</taxon>
        <taxon>Mya</taxon>
    </lineage>
</organism>
<reference evidence="1" key="1">
    <citation type="submission" date="2022-11" db="EMBL/GenBank/DDBJ databases">
        <title>Centuries of genome instability and evolution in soft-shell clam transmissible cancer (bioRxiv).</title>
        <authorList>
            <person name="Hart S.F.M."/>
            <person name="Yonemitsu M.A."/>
            <person name="Giersch R.M."/>
            <person name="Beal B.F."/>
            <person name="Arriagada G."/>
            <person name="Davis B.W."/>
            <person name="Ostrander E.A."/>
            <person name="Goff S.P."/>
            <person name="Metzger M.J."/>
        </authorList>
    </citation>
    <scope>NUCLEOTIDE SEQUENCE</scope>
    <source>
        <strain evidence="1">MELC-2E11</strain>
        <tissue evidence="1">Siphon/mantle</tissue>
    </source>
</reference>
<evidence type="ECO:0000313" key="1">
    <source>
        <dbReference type="EMBL" id="WAR06849.1"/>
    </source>
</evidence>